<dbReference type="InterPro" id="IPR036236">
    <property type="entry name" value="Znf_C2H2_sf"/>
</dbReference>
<dbReference type="VEuPathDB" id="FungiDB:SeMB42_g06515"/>
<evidence type="ECO:0000313" key="9">
    <source>
        <dbReference type="Proteomes" id="UP000317494"/>
    </source>
</evidence>
<dbReference type="Proteomes" id="UP000320475">
    <property type="component" value="Unassembled WGS sequence"/>
</dbReference>
<protein>
    <recommendedName>
        <fullName evidence="6">C2H2-type domain-containing protein</fullName>
    </recommendedName>
</protein>
<accession>A0A507CHS0</accession>
<comment type="caution">
    <text evidence="7">The sequence shown here is derived from an EMBL/GenBank/DDBJ whole genome shotgun (WGS) entry which is preliminary data.</text>
</comment>
<evidence type="ECO:0000256" key="4">
    <source>
        <dbReference type="ARBA" id="ARBA00034119"/>
    </source>
</evidence>
<dbReference type="Gene3D" id="3.30.160.60">
    <property type="entry name" value="Classic Zinc Finger"/>
    <property type="match status" value="1"/>
</dbReference>
<evidence type="ECO:0000256" key="5">
    <source>
        <dbReference type="PROSITE-ProRule" id="PRU00042"/>
    </source>
</evidence>
<feature type="domain" description="C2H2-type" evidence="6">
    <location>
        <begin position="179"/>
        <end position="208"/>
    </location>
</feature>
<keyword evidence="2 5" id="KW-0863">Zinc-finger</keyword>
<evidence type="ECO:0000256" key="3">
    <source>
        <dbReference type="ARBA" id="ARBA00022833"/>
    </source>
</evidence>
<organism evidence="7 9">
    <name type="scientific">Synchytrium endobioticum</name>
    <dbReference type="NCBI Taxonomy" id="286115"/>
    <lineage>
        <taxon>Eukaryota</taxon>
        <taxon>Fungi</taxon>
        <taxon>Fungi incertae sedis</taxon>
        <taxon>Chytridiomycota</taxon>
        <taxon>Chytridiomycota incertae sedis</taxon>
        <taxon>Chytridiomycetes</taxon>
        <taxon>Synchytriales</taxon>
        <taxon>Synchytriaceae</taxon>
        <taxon>Synchytrium</taxon>
    </lineage>
</organism>
<reference evidence="9 10" key="1">
    <citation type="journal article" date="2019" name="Sci. Rep.">
        <title>Comparative genomics of chytrid fungi reveal insights into the obligate biotrophic and pathogenic lifestyle of Synchytrium endobioticum.</title>
        <authorList>
            <person name="van de Vossenberg B.T.L.H."/>
            <person name="Warris S."/>
            <person name="Nguyen H.D.T."/>
            <person name="van Gent-Pelzer M.P.E."/>
            <person name="Joly D.L."/>
            <person name="van de Geest H.C."/>
            <person name="Bonants P.J.M."/>
            <person name="Smith D.S."/>
            <person name="Levesque C.A."/>
            <person name="van der Lee T.A.J."/>
        </authorList>
    </citation>
    <scope>NUCLEOTIDE SEQUENCE [LARGE SCALE GENOMIC DNA]</scope>
    <source>
        <strain evidence="8 10">LEV6574</strain>
        <strain evidence="7 9">MB42</strain>
    </source>
</reference>
<dbReference type="Pfam" id="PF12756">
    <property type="entry name" value="zf-C2H2_2"/>
    <property type="match status" value="2"/>
</dbReference>
<gene>
    <name evidence="8" type="ORF">SeLEV6574_g01729</name>
    <name evidence="7" type="ORF">SeMB42_g06515</name>
</gene>
<dbReference type="OrthoDB" id="7848332at2759"/>
<dbReference type="EMBL" id="QEAN01000372">
    <property type="protein sequence ID" value="TPX39018.1"/>
    <property type="molecule type" value="Genomic_DNA"/>
</dbReference>
<dbReference type="SUPFAM" id="SSF57667">
    <property type="entry name" value="beta-beta-alpha zinc fingers"/>
    <property type="match status" value="3"/>
</dbReference>
<dbReference type="GO" id="GO:0008270">
    <property type="term" value="F:zinc ion binding"/>
    <property type="evidence" value="ECO:0007669"/>
    <property type="project" value="UniProtKB-KW"/>
</dbReference>
<evidence type="ECO:0000256" key="1">
    <source>
        <dbReference type="ARBA" id="ARBA00022723"/>
    </source>
</evidence>
<dbReference type="PANTHER" id="PTHR13267:SF3">
    <property type="entry name" value="ZINC FINGER PROTEIN 277"/>
    <property type="match status" value="1"/>
</dbReference>
<evidence type="ECO:0000313" key="8">
    <source>
        <dbReference type="EMBL" id="TPX48963.1"/>
    </source>
</evidence>
<comment type="similarity">
    <text evidence="4">Belongs to the ZNF277 family.</text>
</comment>
<dbReference type="STRING" id="286115.A0A507CHS0"/>
<dbReference type="EMBL" id="QEAM01000042">
    <property type="protein sequence ID" value="TPX48963.1"/>
    <property type="molecule type" value="Genomic_DNA"/>
</dbReference>
<dbReference type="SMART" id="SM00355">
    <property type="entry name" value="ZnF_C2H2"/>
    <property type="match status" value="4"/>
</dbReference>
<keyword evidence="3" id="KW-0862">Zinc</keyword>
<dbReference type="AlphaFoldDB" id="A0A507CHS0"/>
<dbReference type="PANTHER" id="PTHR13267">
    <property type="entry name" value="ZINC FINGER PROTEIN 277"/>
    <property type="match status" value="1"/>
</dbReference>
<dbReference type="PROSITE" id="PS50157">
    <property type="entry name" value="ZINC_FINGER_C2H2_2"/>
    <property type="match status" value="1"/>
</dbReference>
<dbReference type="PROSITE" id="PS00028">
    <property type="entry name" value="ZINC_FINGER_C2H2_1"/>
    <property type="match status" value="2"/>
</dbReference>
<evidence type="ECO:0000259" key="6">
    <source>
        <dbReference type="PROSITE" id="PS50157"/>
    </source>
</evidence>
<dbReference type="InterPro" id="IPR041661">
    <property type="entry name" value="ZN622/Rei1/Reh1_Znf-C2H2"/>
</dbReference>
<proteinExistence type="inferred from homology"/>
<evidence type="ECO:0000313" key="7">
    <source>
        <dbReference type="EMBL" id="TPX39018.1"/>
    </source>
</evidence>
<dbReference type="InterPro" id="IPR040048">
    <property type="entry name" value="ZNF277"/>
</dbReference>
<dbReference type="InterPro" id="IPR013087">
    <property type="entry name" value="Znf_C2H2_type"/>
</dbReference>
<evidence type="ECO:0000313" key="10">
    <source>
        <dbReference type="Proteomes" id="UP000320475"/>
    </source>
</evidence>
<dbReference type="Proteomes" id="UP000317494">
    <property type="component" value="Unassembled WGS sequence"/>
</dbReference>
<evidence type="ECO:0000256" key="2">
    <source>
        <dbReference type="ARBA" id="ARBA00022771"/>
    </source>
</evidence>
<keyword evidence="1" id="KW-0479">Metal-binding</keyword>
<sequence>MTRATSEITDHHLCSRVSTLESTGIKVTSNPPSDYEESDIDESVQIDTWTSNTTSEGVKLDDIVFCPLPDCPTNQQYRRSGTILYLILSFFGAPSDKGDAAIRSSLRHEQLTRVLQVQQDERDNASWKRKCLFCRIVFHERSTLLQHMWDEHHLNIGAANGIVWLDAFLDVLERKLADLQCLYCERIYRDQATLRIHMRKKKHFKLRQSREYDKYYVVNYTDRNWRMRDGGSCDDDDESWEDWKDSGDGNDTMCLFCDDVEKSADLVCAHVKEKHRVDLYELRRDLTIYQYIALINYLRKQFISHRCFSCHHQCEILADLINHLEVSKHGIPKPPHELYDDPQYLFPTVDGDALLMVDLGDCDDEDEKKDMVVVAEPVEERVPDLRDMSVDERMEWLSNR</sequence>
<name>A0A507CHS0_9FUNG</name>
<keyword evidence="9" id="KW-1185">Reference proteome</keyword>